<dbReference type="AlphaFoldDB" id="A0A0B4P501"/>
<feature type="transmembrane region" description="Helical" evidence="11">
    <location>
        <begin position="180"/>
        <end position="198"/>
    </location>
</feature>
<keyword evidence="8" id="KW-0157">Chromophore</keyword>
<feature type="transmembrane region" description="Helical" evidence="11">
    <location>
        <begin position="141"/>
        <end position="159"/>
    </location>
</feature>
<dbReference type="GO" id="GO:0005216">
    <property type="term" value="F:monoatomic ion channel activity"/>
    <property type="evidence" value="ECO:0007669"/>
    <property type="project" value="InterPro"/>
</dbReference>
<feature type="transmembrane region" description="Helical" evidence="11">
    <location>
        <begin position="38"/>
        <end position="58"/>
    </location>
</feature>
<dbReference type="InterPro" id="IPR018229">
    <property type="entry name" value="Rhodopsin_retinal_BS"/>
</dbReference>
<feature type="transmembrane region" description="Helical" evidence="11">
    <location>
        <begin position="6"/>
        <end position="26"/>
    </location>
</feature>
<keyword evidence="9 11" id="KW-0472">Membrane</keyword>
<evidence type="ECO:0000256" key="7">
    <source>
        <dbReference type="ARBA" id="ARBA00022989"/>
    </source>
</evidence>
<keyword evidence="4" id="KW-0716">Sensory transduction</keyword>
<keyword evidence="7 11" id="KW-1133">Transmembrane helix</keyword>
<keyword evidence="10" id="KW-0675">Receptor</keyword>
<dbReference type="Gene3D" id="1.20.1070.10">
    <property type="entry name" value="Rhodopsin 7-helix transmembrane proteins"/>
    <property type="match status" value="1"/>
</dbReference>
<dbReference type="PANTHER" id="PTHR28286:SF2">
    <property type="entry name" value="BACTERIORHODOPSIN _OPSIN, NOPA (EUROFUNG)"/>
    <property type="match status" value="1"/>
</dbReference>
<dbReference type="PROSITE" id="PS00327">
    <property type="entry name" value="BACTERIAL_OPSIN_RET"/>
    <property type="match status" value="1"/>
</dbReference>
<evidence type="ECO:0000313" key="12">
    <source>
        <dbReference type="EMBL" id="AIN36549.1"/>
    </source>
</evidence>
<keyword evidence="6" id="KW-0681">Retinal protein</keyword>
<dbReference type="Pfam" id="PF01036">
    <property type="entry name" value="Bac_rhodopsin"/>
    <property type="match status" value="1"/>
</dbReference>
<dbReference type="PANTHER" id="PTHR28286">
    <property type="match status" value="1"/>
</dbReference>
<dbReference type="InterPro" id="IPR001425">
    <property type="entry name" value="Arc/bac/fun_rhodopsins"/>
</dbReference>
<evidence type="ECO:0000256" key="10">
    <source>
        <dbReference type="ARBA" id="ARBA00023170"/>
    </source>
</evidence>
<sequence length="246" mass="26961">MTVSNCTVSTLWVACGVFTVSALIFLFKERSHVKAKQYNFVTALMNFVAAAAYFLMALQPDPTTPEAFFGVVVGSAPDGQGSFRDLYWLRYLSWAATTPLILLDMGMLAGFDFWENFLLIVLDILMIACGYVGAAEDALEFKAFAPGMVLFVIVMFRLANGVQLAAQTDDSDDKAAKMGLLLGITVVTWACYPLFYLLCQQNLISECAEVISFAVLDVVSKAVFGFVLLRDEDMLVDSTEIPQVVG</sequence>
<evidence type="ECO:0000256" key="4">
    <source>
        <dbReference type="ARBA" id="ARBA00022606"/>
    </source>
</evidence>
<dbReference type="GO" id="GO:0007602">
    <property type="term" value="P:phototransduction"/>
    <property type="evidence" value="ECO:0007669"/>
    <property type="project" value="UniProtKB-KW"/>
</dbReference>
<evidence type="ECO:0000256" key="1">
    <source>
        <dbReference type="ARBA" id="ARBA00004141"/>
    </source>
</evidence>
<dbReference type="GO" id="GO:0005886">
    <property type="term" value="C:plasma membrane"/>
    <property type="evidence" value="ECO:0007669"/>
    <property type="project" value="TreeGrafter"/>
</dbReference>
<proteinExistence type="evidence at transcript level"/>
<evidence type="ECO:0000256" key="9">
    <source>
        <dbReference type="ARBA" id="ARBA00023136"/>
    </source>
</evidence>
<comment type="similarity">
    <text evidence="2">Belongs to the archaeal/bacterial/fungal opsin family.</text>
</comment>
<dbReference type="SMART" id="SM01021">
    <property type="entry name" value="Bac_rhodopsin"/>
    <property type="match status" value="1"/>
</dbReference>
<evidence type="ECO:0000256" key="11">
    <source>
        <dbReference type="SAM" id="Phobius"/>
    </source>
</evidence>
<evidence type="ECO:0000256" key="3">
    <source>
        <dbReference type="ARBA" id="ARBA00022543"/>
    </source>
</evidence>
<dbReference type="EMBL" id="KF651055">
    <property type="protein sequence ID" value="AIN36549.1"/>
    <property type="molecule type" value="mRNA"/>
</dbReference>
<accession>A0A0B4P501</accession>
<feature type="transmembrane region" description="Helical" evidence="11">
    <location>
        <begin position="117"/>
        <end position="135"/>
    </location>
</feature>
<feature type="transmembrane region" description="Helical" evidence="11">
    <location>
        <begin position="210"/>
        <end position="229"/>
    </location>
</feature>
<evidence type="ECO:0000256" key="6">
    <source>
        <dbReference type="ARBA" id="ARBA00022925"/>
    </source>
</evidence>
<dbReference type="CDD" id="cd14965">
    <property type="entry name" value="7tm_Opsins_type1"/>
    <property type="match status" value="1"/>
</dbReference>
<reference evidence="12" key="1">
    <citation type="journal article" date="2014" name="PLoS ONE">
        <title>Light-Promoted Rhodopsin Expression and Starvation Survival in the Marine Dinoflagellate Oxyrrhis marina.</title>
        <authorList>
            <person name="Guo Z."/>
            <person name="Zhang H."/>
            <person name="Lin S."/>
        </authorList>
    </citation>
    <scope>NUCLEOTIDE SEQUENCE</scope>
    <source>
        <strain evidence="12">CCMP1795</strain>
    </source>
</reference>
<keyword evidence="5 11" id="KW-0812">Transmembrane</keyword>
<protein>
    <submittedName>
        <fullName evidence="12">Rhodopsin-like 3</fullName>
    </submittedName>
</protein>
<dbReference type="PRINTS" id="PR00251">
    <property type="entry name" value="BACTRLOPSIN"/>
</dbReference>
<name>A0A0B4P501_OXYMA</name>
<evidence type="ECO:0000256" key="8">
    <source>
        <dbReference type="ARBA" id="ARBA00022991"/>
    </source>
</evidence>
<organism evidence="12">
    <name type="scientific">Oxyrrhis marina</name>
    <name type="common">Dinoflagellate</name>
    <dbReference type="NCBI Taxonomy" id="2969"/>
    <lineage>
        <taxon>Eukaryota</taxon>
        <taxon>Sar</taxon>
        <taxon>Alveolata</taxon>
        <taxon>Dinophyceae</taxon>
        <taxon>Oxyrrhinales</taxon>
        <taxon>Oxyrrhinaceae</taxon>
        <taxon>Oxyrrhis</taxon>
    </lineage>
</organism>
<dbReference type="SUPFAM" id="SSF81321">
    <property type="entry name" value="Family A G protein-coupled receptor-like"/>
    <property type="match status" value="1"/>
</dbReference>
<keyword evidence="3" id="KW-0600">Photoreceptor protein</keyword>
<comment type="subcellular location">
    <subcellularLocation>
        <location evidence="1">Membrane</location>
        <topology evidence="1">Multi-pass membrane protein</topology>
    </subcellularLocation>
</comment>
<dbReference type="GO" id="GO:0009881">
    <property type="term" value="F:photoreceptor activity"/>
    <property type="evidence" value="ECO:0007669"/>
    <property type="project" value="UniProtKB-KW"/>
</dbReference>
<evidence type="ECO:0000256" key="5">
    <source>
        <dbReference type="ARBA" id="ARBA00022692"/>
    </source>
</evidence>
<evidence type="ECO:0000256" key="2">
    <source>
        <dbReference type="ARBA" id="ARBA00008130"/>
    </source>
</evidence>